<dbReference type="EC" id="2.7.13.3" evidence="3"/>
<dbReference type="InterPro" id="IPR050351">
    <property type="entry name" value="BphY/WalK/GraS-like"/>
</dbReference>
<comment type="catalytic activity">
    <reaction evidence="1">
        <text>ATP + protein L-histidine = ADP + protein N-phospho-L-histidine.</text>
        <dbReference type="EC" id="2.7.13.3"/>
    </reaction>
</comment>
<reference evidence="12 13" key="1">
    <citation type="journal article" date="2021" name="Sci. Rep.">
        <title>The distribution of antibiotic resistance genes in chicken gut microbiota commensals.</title>
        <authorList>
            <person name="Juricova H."/>
            <person name="Matiasovicova J."/>
            <person name="Kubasova T."/>
            <person name="Cejkova D."/>
            <person name="Rychlik I."/>
        </authorList>
    </citation>
    <scope>NUCLEOTIDE SEQUENCE [LARGE SCALE GENOMIC DNA]</scope>
    <source>
        <strain evidence="12 13">An431b</strain>
    </source>
</reference>
<evidence type="ECO:0000259" key="11">
    <source>
        <dbReference type="PROSITE" id="PS50112"/>
    </source>
</evidence>
<dbReference type="PROSITE" id="PS50109">
    <property type="entry name" value="HIS_KIN"/>
    <property type="match status" value="1"/>
</dbReference>
<dbReference type="InterPro" id="IPR036097">
    <property type="entry name" value="HisK_dim/P_sf"/>
</dbReference>
<keyword evidence="4" id="KW-0597">Phosphoprotein</keyword>
<dbReference type="PROSITE" id="PS50112">
    <property type="entry name" value="PAS"/>
    <property type="match status" value="1"/>
</dbReference>
<keyword evidence="7" id="KW-0902">Two-component regulatory system</keyword>
<feature type="domain" description="PAS" evidence="11">
    <location>
        <begin position="220"/>
        <end position="257"/>
    </location>
</feature>
<dbReference type="SUPFAM" id="SSF47384">
    <property type="entry name" value="Homodimeric domain of signal transducing histidine kinase"/>
    <property type="match status" value="1"/>
</dbReference>
<comment type="caution">
    <text evidence="12">The sequence shown here is derived from an EMBL/GenBank/DDBJ whole genome shotgun (WGS) entry which is preliminary data.</text>
</comment>
<comment type="subcellular location">
    <subcellularLocation>
        <location evidence="2">Membrane</location>
    </subcellularLocation>
</comment>
<keyword evidence="13" id="KW-1185">Reference proteome</keyword>
<evidence type="ECO:0000256" key="3">
    <source>
        <dbReference type="ARBA" id="ARBA00012438"/>
    </source>
</evidence>
<evidence type="ECO:0000313" key="13">
    <source>
        <dbReference type="Proteomes" id="UP000729290"/>
    </source>
</evidence>
<dbReference type="InterPro" id="IPR005467">
    <property type="entry name" value="His_kinase_dom"/>
</dbReference>
<dbReference type="InterPro" id="IPR000014">
    <property type="entry name" value="PAS"/>
</dbReference>
<dbReference type="PRINTS" id="PR00344">
    <property type="entry name" value="BCTRLSENSOR"/>
</dbReference>
<evidence type="ECO:0000256" key="4">
    <source>
        <dbReference type="ARBA" id="ARBA00022553"/>
    </source>
</evidence>
<protein>
    <recommendedName>
        <fullName evidence="3">histidine kinase</fullName>
        <ecNumber evidence="3">2.7.13.3</ecNumber>
    </recommendedName>
</protein>
<accession>A0ABS2G7B5</accession>
<evidence type="ECO:0000256" key="9">
    <source>
        <dbReference type="SAM" id="Phobius"/>
    </source>
</evidence>
<evidence type="ECO:0000256" key="1">
    <source>
        <dbReference type="ARBA" id="ARBA00000085"/>
    </source>
</evidence>
<dbReference type="InterPro" id="IPR035965">
    <property type="entry name" value="PAS-like_dom_sf"/>
</dbReference>
<dbReference type="SUPFAM" id="SSF55874">
    <property type="entry name" value="ATPase domain of HSP90 chaperone/DNA topoisomerase II/histidine kinase"/>
    <property type="match status" value="1"/>
</dbReference>
<keyword evidence="9" id="KW-1133">Transmembrane helix</keyword>
<dbReference type="InterPro" id="IPR036890">
    <property type="entry name" value="HATPase_C_sf"/>
</dbReference>
<proteinExistence type="predicted"/>
<feature type="transmembrane region" description="Helical" evidence="9">
    <location>
        <begin position="6"/>
        <end position="28"/>
    </location>
</feature>
<evidence type="ECO:0000256" key="5">
    <source>
        <dbReference type="ARBA" id="ARBA00022679"/>
    </source>
</evidence>
<dbReference type="Gene3D" id="3.30.450.20">
    <property type="entry name" value="PAS domain"/>
    <property type="match status" value="1"/>
</dbReference>
<dbReference type="InterPro" id="IPR003661">
    <property type="entry name" value="HisK_dim/P_dom"/>
</dbReference>
<dbReference type="RefSeq" id="WP_205132439.1">
    <property type="nucleotide sequence ID" value="NZ_JACSNT010000001.1"/>
</dbReference>
<evidence type="ECO:0000256" key="6">
    <source>
        <dbReference type="ARBA" id="ARBA00022777"/>
    </source>
</evidence>
<dbReference type="SMART" id="SM00388">
    <property type="entry name" value="HisKA"/>
    <property type="match status" value="1"/>
</dbReference>
<dbReference type="PANTHER" id="PTHR45453">
    <property type="entry name" value="PHOSPHATE REGULON SENSOR PROTEIN PHOR"/>
    <property type="match status" value="1"/>
</dbReference>
<dbReference type="Proteomes" id="UP000729290">
    <property type="component" value="Unassembled WGS sequence"/>
</dbReference>
<keyword evidence="8 9" id="KW-0472">Membrane</keyword>
<name>A0ABS2G7B5_9FIRM</name>
<evidence type="ECO:0000256" key="2">
    <source>
        <dbReference type="ARBA" id="ARBA00004370"/>
    </source>
</evidence>
<evidence type="ECO:0000313" key="12">
    <source>
        <dbReference type="EMBL" id="MBM6876648.1"/>
    </source>
</evidence>
<dbReference type="CDD" id="cd00075">
    <property type="entry name" value="HATPase"/>
    <property type="match status" value="1"/>
</dbReference>
<dbReference type="InterPro" id="IPR004358">
    <property type="entry name" value="Sig_transdc_His_kin-like_C"/>
</dbReference>
<dbReference type="SUPFAM" id="SSF55785">
    <property type="entry name" value="PYP-like sensor domain (PAS domain)"/>
    <property type="match status" value="1"/>
</dbReference>
<feature type="domain" description="Histidine kinase" evidence="10">
    <location>
        <begin position="338"/>
        <end position="553"/>
    </location>
</feature>
<dbReference type="CDD" id="cd00082">
    <property type="entry name" value="HisKA"/>
    <property type="match status" value="1"/>
</dbReference>
<dbReference type="Pfam" id="PF00512">
    <property type="entry name" value="HisKA"/>
    <property type="match status" value="1"/>
</dbReference>
<dbReference type="Pfam" id="PF02518">
    <property type="entry name" value="HATPase_c"/>
    <property type="match status" value="1"/>
</dbReference>
<sequence>MTKRIFRAIFYVTLVILIAAMVIILAFIRDFNKNNYREQMRNEAIYIADGLSYGGISYLESLPKDSNRITWIDQDGVVLYDSQADASTMENHKEREEVQEALASGRGESSRYSKTLAEKTENFALRLEDGTVLRISATTLTTLSIFLSMTQPMALVLVLALVLALFLASKTSKYITKPLEEVDLEHPEQALVYDELSPFLRRIAAQNRQIQKQMRQMQHRQREFRTITENMQEGILVLDTKGEVLSYNTGAIRLLGIDHISEKETIYALNRSEGFRTCVEAALHGSHRETTLEQGGRSCQLLANPVMEEEFVAGAVLVLFDNTEKAEREKLRREFTANVSHELKTPLTSISGFAEIIKNGMVRQEDIPRFAENIYQEAQRLISMVQDIIQLSRLDEGESGMEKIPVDLAAVAQSAVSRLRPLAEQKEIDLQIDVEPAQIMGVPHVLEEILYNLCDNAILYNKEQGSVCLRIRDEGAQASVTVSDTGIGIPQEEQERVFERFYRVSRSRSKEVEGTGLGLSIVKHGAMLHDASVSLKSEPGEGTEIHLVFPKKA</sequence>
<dbReference type="EMBL" id="JACSNV010000001">
    <property type="protein sequence ID" value="MBM6876648.1"/>
    <property type="molecule type" value="Genomic_DNA"/>
</dbReference>
<dbReference type="Gene3D" id="1.10.287.130">
    <property type="match status" value="1"/>
</dbReference>
<dbReference type="PANTHER" id="PTHR45453:SF1">
    <property type="entry name" value="PHOSPHATE REGULON SENSOR PROTEIN PHOR"/>
    <property type="match status" value="1"/>
</dbReference>
<dbReference type="InterPro" id="IPR003594">
    <property type="entry name" value="HATPase_dom"/>
</dbReference>
<keyword evidence="6" id="KW-0418">Kinase</keyword>
<organism evidence="12 13">
    <name type="scientific">Anaerotignum lactatifermentans</name>
    <dbReference type="NCBI Taxonomy" id="160404"/>
    <lineage>
        <taxon>Bacteria</taxon>
        <taxon>Bacillati</taxon>
        <taxon>Bacillota</taxon>
        <taxon>Clostridia</taxon>
        <taxon>Lachnospirales</taxon>
        <taxon>Anaerotignaceae</taxon>
        <taxon>Anaerotignum</taxon>
    </lineage>
</organism>
<evidence type="ECO:0000259" key="10">
    <source>
        <dbReference type="PROSITE" id="PS50109"/>
    </source>
</evidence>
<dbReference type="Pfam" id="PF13188">
    <property type="entry name" value="PAS_8"/>
    <property type="match status" value="1"/>
</dbReference>
<evidence type="ECO:0000256" key="7">
    <source>
        <dbReference type="ARBA" id="ARBA00023012"/>
    </source>
</evidence>
<keyword evidence="5" id="KW-0808">Transferase</keyword>
<gene>
    <name evidence="12" type="ORF">H9X83_00530</name>
</gene>
<feature type="transmembrane region" description="Helical" evidence="9">
    <location>
        <begin position="143"/>
        <end position="168"/>
    </location>
</feature>
<keyword evidence="9" id="KW-0812">Transmembrane</keyword>
<evidence type="ECO:0000256" key="8">
    <source>
        <dbReference type="ARBA" id="ARBA00023136"/>
    </source>
</evidence>
<dbReference type="Gene3D" id="3.30.565.10">
    <property type="entry name" value="Histidine kinase-like ATPase, C-terminal domain"/>
    <property type="match status" value="1"/>
</dbReference>
<dbReference type="SMART" id="SM00387">
    <property type="entry name" value="HATPase_c"/>
    <property type="match status" value="1"/>
</dbReference>